<dbReference type="InterPro" id="IPR017853">
    <property type="entry name" value="GH"/>
</dbReference>
<dbReference type="AlphaFoldDB" id="A0A0S4JJG0"/>
<dbReference type="InterPro" id="IPR052974">
    <property type="entry name" value="GH79_Enzymes"/>
</dbReference>
<dbReference type="PANTHER" id="PTHR36183">
    <property type="entry name" value="BETA-GLUCURONIDASE"/>
    <property type="match status" value="1"/>
</dbReference>
<dbReference type="EMBL" id="CYKH01001951">
    <property type="protein sequence ID" value="CUG91672.1"/>
    <property type="molecule type" value="Genomic_DNA"/>
</dbReference>
<name>A0A0S4JJG0_BODSA</name>
<sequence>MNFIETRQPSISLAATLLCCCYCVALTMASSLTYVVNTSLPVSVPLPPDFASFSVEVYCAKNLLVHLDGSPRASYLNMIGFLRNASRLPRGPNVRVGGDSSDHTIYRDNCTGVPLPPGITYCSSPSDLAAMSLLATINGTITIGLNLAHSVVAEAVEYANAVSQSTTLKPLVESYEIGNEPDLYASNGLRPSNYTYSGYSNDFYKWFEALRTQTNLTFPAIQGAVFCCDFYDLWLAEYIEAYESKGFFTSISYHHYPLLACDHNVVTLSELLSPYAASSVNFYAPFATISQKKNESKGFFTSISYHHYPLLACDHNVVTLSELLSPYAASSVNFYAPFATI</sequence>
<keyword evidence="2" id="KW-1185">Reference proteome</keyword>
<proteinExistence type="predicted"/>
<feature type="non-terminal residue" evidence="1">
    <location>
        <position position="341"/>
    </location>
</feature>
<dbReference type="VEuPathDB" id="TriTrypDB:BSAL_33250"/>
<dbReference type="Proteomes" id="UP000051952">
    <property type="component" value="Unassembled WGS sequence"/>
</dbReference>
<organism evidence="1 2">
    <name type="scientific">Bodo saltans</name>
    <name type="common">Flagellated protozoan</name>
    <dbReference type="NCBI Taxonomy" id="75058"/>
    <lineage>
        <taxon>Eukaryota</taxon>
        <taxon>Discoba</taxon>
        <taxon>Euglenozoa</taxon>
        <taxon>Kinetoplastea</taxon>
        <taxon>Metakinetoplastina</taxon>
        <taxon>Eubodonida</taxon>
        <taxon>Bodonidae</taxon>
        <taxon>Bodo</taxon>
    </lineage>
</organism>
<protein>
    <submittedName>
        <fullName evidence="1">Membrane-associated protein, putative</fullName>
    </submittedName>
</protein>
<evidence type="ECO:0000313" key="1">
    <source>
        <dbReference type="EMBL" id="CUG91672.1"/>
    </source>
</evidence>
<dbReference type="SUPFAM" id="SSF51445">
    <property type="entry name" value="(Trans)glycosidases"/>
    <property type="match status" value="1"/>
</dbReference>
<dbReference type="PANTHER" id="PTHR36183:SF2">
    <property type="entry name" value="BETA-GLUCURONIDASE C-TERMINAL DOMAIN-CONTAINING PROTEIN"/>
    <property type="match status" value="1"/>
</dbReference>
<accession>A0A0S4JJG0</accession>
<reference evidence="2" key="1">
    <citation type="submission" date="2015-09" db="EMBL/GenBank/DDBJ databases">
        <authorList>
            <consortium name="Pathogen Informatics"/>
        </authorList>
    </citation>
    <scope>NUCLEOTIDE SEQUENCE [LARGE SCALE GENOMIC DNA]</scope>
    <source>
        <strain evidence="2">Lake Konstanz</strain>
    </source>
</reference>
<gene>
    <name evidence="1" type="ORF">BSAL_33250</name>
</gene>
<dbReference type="Gene3D" id="3.20.20.80">
    <property type="entry name" value="Glycosidases"/>
    <property type="match status" value="1"/>
</dbReference>
<evidence type="ECO:0000313" key="2">
    <source>
        <dbReference type="Proteomes" id="UP000051952"/>
    </source>
</evidence>
<dbReference type="OrthoDB" id="2796951at2759"/>